<dbReference type="Gene3D" id="3.30.1480.10">
    <property type="entry name" value="NusA, N-terminal domain"/>
    <property type="match status" value="1"/>
</dbReference>
<dbReference type="GO" id="GO:0003723">
    <property type="term" value="F:RNA binding"/>
    <property type="evidence" value="ECO:0007669"/>
    <property type="project" value="UniProtKB-KW"/>
</dbReference>
<keyword evidence="8" id="KW-0614">Plasmid</keyword>
<evidence type="ECO:0000256" key="1">
    <source>
        <dbReference type="ARBA" id="ARBA00022472"/>
    </source>
</evidence>
<evidence type="ECO:0000256" key="5">
    <source>
        <dbReference type="ARBA" id="ARBA00023163"/>
    </source>
</evidence>
<keyword evidence="4" id="KW-0805">Transcription regulation</keyword>
<geneLocation type="plasmid" evidence="8 9">
    <name>13</name>
</geneLocation>
<dbReference type="InterPro" id="IPR058582">
    <property type="entry name" value="KH_NusA_2nd"/>
</dbReference>
<protein>
    <submittedName>
        <fullName evidence="8">N utilization substance protein A</fullName>
    </submittedName>
</protein>
<feature type="region of interest" description="Disordered" evidence="6">
    <location>
        <begin position="519"/>
        <end position="539"/>
    </location>
</feature>
<dbReference type="SUPFAM" id="SSF50249">
    <property type="entry name" value="Nucleic acid-binding proteins"/>
    <property type="match status" value="1"/>
</dbReference>
<dbReference type="EMBL" id="LR214986">
    <property type="protein sequence ID" value="VEU64993.1"/>
    <property type="molecule type" value="Genomic_DNA"/>
</dbReference>
<dbReference type="InterPro" id="IPR030842">
    <property type="entry name" value="TF_NusA_bacterial"/>
</dbReference>
<dbReference type="InterPro" id="IPR009019">
    <property type="entry name" value="KH_sf_prok-type"/>
</dbReference>
<evidence type="ECO:0000313" key="8">
    <source>
        <dbReference type="EMBL" id="VEU64993.1"/>
    </source>
</evidence>
<proteinExistence type="predicted"/>
<dbReference type="SUPFAM" id="SSF54814">
    <property type="entry name" value="Prokaryotic type KH domain (KH-domain type II)"/>
    <property type="match status" value="2"/>
</dbReference>
<dbReference type="InterPro" id="IPR003029">
    <property type="entry name" value="S1_domain"/>
</dbReference>
<dbReference type="GO" id="GO:0031564">
    <property type="term" value="P:transcription antitermination"/>
    <property type="evidence" value="ECO:0007669"/>
    <property type="project" value="InterPro"/>
</dbReference>
<dbReference type="InterPro" id="IPR036555">
    <property type="entry name" value="NusA_N_sf"/>
</dbReference>
<dbReference type="Pfam" id="PF13184">
    <property type="entry name" value="KH_NusA_1st"/>
    <property type="match status" value="1"/>
</dbReference>
<dbReference type="Proteomes" id="UP000289506">
    <property type="component" value="Plasmid 13"/>
</dbReference>
<dbReference type="RefSeq" id="WP_129720874.1">
    <property type="nucleotide sequence ID" value="NZ_LR214986.1"/>
</dbReference>
<evidence type="ECO:0000256" key="4">
    <source>
        <dbReference type="ARBA" id="ARBA00023015"/>
    </source>
</evidence>
<dbReference type="Pfam" id="PF26594">
    <property type="entry name" value="KH_NusA_2nd"/>
    <property type="match status" value="1"/>
</dbReference>
<dbReference type="SMART" id="SM00316">
    <property type="entry name" value="S1"/>
    <property type="match status" value="1"/>
</dbReference>
<keyword evidence="2" id="KW-0963">Cytoplasm</keyword>
<dbReference type="GO" id="GO:0003700">
    <property type="term" value="F:DNA-binding transcription factor activity"/>
    <property type="evidence" value="ECO:0007669"/>
    <property type="project" value="InterPro"/>
</dbReference>
<dbReference type="Gene3D" id="3.30.300.20">
    <property type="match status" value="2"/>
</dbReference>
<dbReference type="PROSITE" id="PS50126">
    <property type="entry name" value="S1"/>
    <property type="match status" value="1"/>
</dbReference>
<dbReference type="AlphaFoldDB" id="A0A449AJ20"/>
<dbReference type="InterPro" id="IPR015946">
    <property type="entry name" value="KH_dom-like_a/b"/>
</dbReference>
<dbReference type="InterPro" id="IPR025249">
    <property type="entry name" value="TF_NusA_KH_1st"/>
</dbReference>
<keyword evidence="1" id="KW-0806">Transcription termination</keyword>
<dbReference type="GO" id="GO:0006353">
    <property type="term" value="P:DNA-templated transcription termination"/>
    <property type="evidence" value="ECO:0007669"/>
    <property type="project" value="UniProtKB-KW"/>
</dbReference>
<dbReference type="GO" id="GO:0005829">
    <property type="term" value="C:cytosol"/>
    <property type="evidence" value="ECO:0007669"/>
    <property type="project" value="TreeGrafter"/>
</dbReference>
<keyword evidence="3" id="KW-0694">RNA-binding</keyword>
<feature type="domain" description="S1 motif" evidence="7">
    <location>
        <begin position="166"/>
        <end position="232"/>
    </location>
</feature>
<dbReference type="InterPro" id="IPR012340">
    <property type="entry name" value="NA-bd_OB-fold"/>
</dbReference>
<feature type="compositionally biased region" description="Basic and acidic residues" evidence="6">
    <location>
        <begin position="522"/>
        <end position="539"/>
    </location>
</feature>
<dbReference type="PANTHER" id="PTHR22648">
    <property type="entry name" value="TRANSCRIPTION TERMINATION FACTOR NUSA"/>
    <property type="match status" value="1"/>
</dbReference>
<reference evidence="8 9" key="1">
    <citation type="submission" date="2019-01" db="EMBL/GenBank/DDBJ databases">
        <authorList>
            <consortium name="Pathogen Informatics"/>
        </authorList>
    </citation>
    <scope>NUCLEOTIDE SEQUENCE [LARGE SCALE GENOMIC DNA]</scope>
    <source>
        <strain evidence="8 9">NCTC10142</strain>
        <plasmid evidence="9">13</plasmid>
    </source>
</reference>
<evidence type="ECO:0000256" key="2">
    <source>
        <dbReference type="ARBA" id="ARBA00022490"/>
    </source>
</evidence>
<organism evidence="8 9">
    <name type="scientific">Mycoplasmopsis cynos</name>
    <dbReference type="NCBI Taxonomy" id="171284"/>
    <lineage>
        <taxon>Bacteria</taxon>
        <taxon>Bacillati</taxon>
        <taxon>Mycoplasmatota</taxon>
        <taxon>Mycoplasmoidales</taxon>
        <taxon>Metamycoplasmataceae</taxon>
        <taxon>Mycoplasmopsis</taxon>
    </lineage>
</organism>
<evidence type="ECO:0000313" key="9">
    <source>
        <dbReference type="Proteomes" id="UP000289506"/>
    </source>
</evidence>
<keyword evidence="5" id="KW-0804">Transcription</keyword>
<evidence type="ECO:0000259" key="7">
    <source>
        <dbReference type="PROSITE" id="PS50126"/>
    </source>
</evidence>
<evidence type="ECO:0000256" key="6">
    <source>
        <dbReference type="SAM" id="MobiDB-lite"/>
    </source>
</evidence>
<sequence length="578" mass="66511">MRKKEEIIKDQNIENSEQAIFYQTIKAYSESKKLPKETIIDIFKLEIQKVINKTFDPDAMIEIIYDDQNKIAKLLNIKGQAISDETVDMILKEGDNSEIQKFIYAKISDLPTKDKLKYKDGSEIVIEFFFNDLPFKSKAAILNGVKIEIKNAEHTRVNSLFQDKIGQNFIAEINTAMKFGYDVELFYDGEQFRAFLPKNKINKSKKINPGSKVEVTLEKINLEKSTFSLEVSMIDPNEVRKALTEEIYEIENNDIEIVKIERDAGNRTKVAVRPNPTKEFNFDIIGSIFGEGAKRILAASQRVSESLDVIRYSDNKKEFIKNAISPIKPVDVLITKNLEKAFIIVKDEDVTKAIGKGGINVELASRITNINLEVVGITKADEKKLPYNKKYLETMVKHSNYEKPLFKKTQPKSIRRANAAKFLDSFELEKALSNLNDDLAALISQDEQNKVEIKPKTILNKQPKTPIDNEPNLKDIDNIFEEVNNSLEHEINNKYDFIDNLNEMFDPEFVAGDEEFENYNEVEEKPTNNRNDNESTKKEKTIIKEYKKIKDFKVDNDLANYGLDGDIDLSEFDEDEWN</sequence>
<dbReference type="PANTHER" id="PTHR22648:SF0">
    <property type="entry name" value="TRANSCRIPTION TERMINATION_ANTITERMINATION PROTEIN NUSA"/>
    <property type="match status" value="1"/>
</dbReference>
<evidence type="ECO:0000256" key="3">
    <source>
        <dbReference type="ARBA" id="ARBA00022884"/>
    </source>
</evidence>
<accession>A0A449AJ20</accession>
<name>A0A449AJ20_9BACT</name>
<gene>
    <name evidence="8" type="primary">nusA</name>
    <name evidence="8" type="ORF">NCTC10142_00768</name>
</gene>